<dbReference type="Gene3D" id="1.20.1280.50">
    <property type="match status" value="1"/>
</dbReference>
<dbReference type="InterPro" id="IPR036047">
    <property type="entry name" value="F-box-like_dom_sf"/>
</dbReference>
<dbReference type="CDD" id="cd22178">
    <property type="entry name" value="F-box_FBXL3"/>
    <property type="match status" value="1"/>
</dbReference>
<dbReference type="PROSITE" id="PS50181">
    <property type="entry name" value="FBOX"/>
    <property type="match status" value="1"/>
</dbReference>
<sequence>MKRGQKRGDKVEEGGGSVSGPGPGAPEVCKRLRRGDSEEREQEDGAVDWGRLPEEILLQIFQYLPLLDRAFASQVCRGWNQAFHMPELWRCFEFELNQPASSYLKATHPDLIKQIIKRHSNHLQYVSFKVDSSTESAEAACDILSQLVNCSLKTLGLISTARPSFMELPKVLSLHLGADGGVRELEISVVPEDRRHAGGRPVAQSILCVADQCHGLRELALNYHLLSDELLLALSSERHVHLEHLRIDVVSENPGQQFHSIKKSSWDAMVRHSPKFNLVMYFFLYEDEFGPFFRDEVPVTHLYFGRSVSKEVLGRVGLTCPRLVELVVCANGLRPLDEELIRIAERCKQLSAIGLGECEVSCSAFVEFVKMCGGRLSQLSIMEEVLVPDNKYGLDDIHWEVSKHLGRVWFPDMMPTW</sequence>
<organism evidence="3 4">
    <name type="scientific">Labeo rohita</name>
    <name type="common">Indian major carp</name>
    <name type="synonym">Cyprinus rohita</name>
    <dbReference type="NCBI Taxonomy" id="84645"/>
    <lineage>
        <taxon>Eukaryota</taxon>
        <taxon>Metazoa</taxon>
        <taxon>Chordata</taxon>
        <taxon>Craniata</taxon>
        <taxon>Vertebrata</taxon>
        <taxon>Euteleostomi</taxon>
        <taxon>Actinopterygii</taxon>
        <taxon>Neopterygii</taxon>
        <taxon>Teleostei</taxon>
        <taxon>Ostariophysi</taxon>
        <taxon>Cypriniformes</taxon>
        <taxon>Cyprinidae</taxon>
        <taxon>Labeoninae</taxon>
        <taxon>Labeonini</taxon>
        <taxon>Labeo</taxon>
    </lineage>
</organism>
<accession>A0ABQ8MMA1</accession>
<name>A0ABQ8MMA1_LABRO</name>
<feature type="domain" description="F-box" evidence="2">
    <location>
        <begin position="46"/>
        <end position="92"/>
    </location>
</feature>
<dbReference type="Proteomes" id="UP000830375">
    <property type="component" value="Unassembled WGS sequence"/>
</dbReference>
<comment type="caution">
    <text evidence="3">The sequence shown here is derived from an EMBL/GenBank/DDBJ whole genome shotgun (WGS) entry which is preliminary data.</text>
</comment>
<evidence type="ECO:0000259" key="2">
    <source>
        <dbReference type="PROSITE" id="PS50181"/>
    </source>
</evidence>
<dbReference type="SUPFAM" id="SSF81383">
    <property type="entry name" value="F-box domain"/>
    <property type="match status" value="1"/>
</dbReference>
<dbReference type="PANTHER" id="PTHR10224:SF18">
    <property type="entry name" value="F-BOX AND LEUCINE RICH REPEAT PROTEIN 3"/>
    <property type="match status" value="1"/>
</dbReference>
<feature type="region of interest" description="Disordered" evidence="1">
    <location>
        <begin position="1"/>
        <end position="46"/>
    </location>
</feature>
<dbReference type="PANTHER" id="PTHR10224">
    <property type="entry name" value="ES1 PROTEIN HOMOLOG, MITOCHONDRIAL"/>
    <property type="match status" value="1"/>
</dbReference>
<reference evidence="3 4" key="1">
    <citation type="submission" date="2022-01" db="EMBL/GenBank/DDBJ databases">
        <title>A high-quality chromosome-level genome assembly of rohu carp, Labeo rohita.</title>
        <authorList>
            <person name="Arick M.A. II"/>
            <person name="Hsu C.-Y."/>
            <person name="Magbanua Z."/>
            <person name="Pechanova O."/>
            <person name="Grover C."/>
            <person name="Miller E."/>
            <person name="Thrash A."/>
            <person name="Ezzel L."/>
            <person name="Alam S."/>
            <person name="Benzie J."/>
            <person name="Hamilton M."/>
            <person name="Karsi A."/>
            <person name="Lawrence M.L."/>
            <person name="Peterson D.G."/>
        </authorList>
    </citation>
    <scope>NUCLEOTIDE SEQUENCE [LARGE SCALE GENOMIC DNA]</scope>
    <source>
        <strain evidence="4">BAU-BD-2019</strain>
        <tissue evidence="3">Blood</tissue>
    </source>
</reference>
<dbReference type="EMBL" id="JACTAM010000006">
    <property type="protein sequence ID" value="KAI2663977.1"/>
    <property type="molecule type" value="Genomic_DNA"/>
</dbReference>
<evidence type="ECO:0000256" key="1">
    <source>
        <dbReference type="SAM" id="MobiDB-lite"/>
    </source>
</evidence>
<protein>
    <submittedName>
        <fullName evidence="3">F-box/LRR-repeat protein 3</fullName>
    </submittedName>
</protein>
<dbReference type="InterPro" id="IPR032675">
    <property type="entry name" value="LRR_dom_sf"/>
</dbReference>
<evidence type="ECO:0000313" key="3">
    <source>
        <dbReference type="EMBL" id="KAI2663977.1"/>
    </source>
</evidence>
<dbReference type="SMART" id="SM00256">
    <property type="entry name" value="FBOX"/>
    <property type="match status" value="1"/>
</dbReference>
<dbReference type="Gene3D" id="3.80.10.10">
    <property type="entry name" value="Ribonuclease Inhibitor"/>
    <property type="match status" value="2"/>
</dbReference>
<keyword evidence="4" id="KW-1185">Reference proteome</keyword>
<feature type="compositionally biased region" description="Basic and acidic residues" evidence="1">
    <location>
        <begin position="1"/>
        <end position="13"/>
    </location>
</feature>
<dbReference type="InterPro" id="IPR001810">
    <property type="entry name" value="F-box_dom"/>
</dbReference>
<evidence type="ECO:0000313" key="4">
    <source>
        <dbReference type="Proteomes" id="UP000830375"/>
    </source>
</evidence>
<feature type="compositionally biased region" description="Basic and acidic residues" evidence="1">
    <location>
        <begin position="28"/>
        <end position="37"/>
    </location>
</feature>
<dbReference type="Pfam" id="PF12937">
    <property type="entry name" value="F-box-like"/>
    <property type="match status" value="1"/>
</dbReference>
<proteinExistence type="predicted"/>
<dbReference type="SUPFAM" id="SSF52047">
    <property type="entry name" value="RNI-like"/>
    <property type="match status" value="1"/>
</dbReference>
<gene>
    <name evidence="3" type="ORF">H4Q32_012620</name>
</gene>